<evidence type="ECO:0000313" key="7">
    <source>
        <dbReference type="Proteomes" id="UP000307874"/>
    </source>
</evidence>
<dbReference type="InterPro" id="IPR011010">
    <property type="entry name" value="DNA_brk_join_enz"/>
</dbReference>
<dbReference type="Gene3D" id="1.10.443.10">
    <property type="entry name" value="Intergrase catalytic core"/>
    <property type="match status" value="1"/>
</dbReference>
<dbReference type="CDD" id="cd00397">
    <property type="entry name" value="DNA_BRE_C"/>
    <property type="match status" value="1"/>
</dbReference>
<dbReference type="PANTHER" id="PTHR30349">
    <property type="entry name" value="PHAGE INTEGRASE-RELATED"/>
    <property type="match status" value="1"/>
</dbReference>
<name>A0A5C4JRS2_9HYPH</name>
<dbReference type="PANTHER" id="PTHR30349:SF81">
    <property type="entry name" value="TYROSINE RECOMBINASE XERC"/>
    <property type="match status" value="1"/>
</dbReference>
<dbReference type="Gene3D" id="1.10.150.130">
    <property type="match status" value="1"/>
</dbReference>
<dbReference type="InterPro" id="IPR013762">
    <property type="entry name" value="Integrase-like_cat_sf"/>
</dbReference>
<evidence type="ECO:0000259" key="5">
    <source>
        <dbReference type="PROSITE" id="PS51898"/>
    </source>
</evidence>
<dbReference type="GO" id="GO:0003677">
    <property type="term" value="F:DNA binding"/>
    <property type="evidence" value="ECO:0007669"/>
    <property type="project" value="UniProtKB-KW"/>
</dbReference>
<evidence type="ECO:0000256" key="2">
    <source>
        <dbReference type="ARBA" id="ARBA00022908"/>
    </source>
</evidence>
<dbReference type="GO" id="GO:0006310">
    <property type="term" value="P:DNA recombination"/>
    <property type="evidence" value="ECO:0007669"/>
    <property type="project" value="UniProtKB-KW"/>
</dbReference>
<keyword evidence="1" id="KW-0159">Chromosome partition</keyword>
<organism evidence="6 7">
    <name type="scientific">Martelella lutilitoris</name>
    <dbReference type="NCBI Taxonomy" id="2583532"/>
    <lineage>
        <taxon>Bacteria</taxon>
        <taxon>Pseudomonadati</taxon>
        <taxon>Pseudomonadota</taxon>
        <taxon>Alphaproteobacteria</taxon>
        <taxon>Hyphomicrobiales</taxon>
        <taxon>Aurantimonadaceae</taxon>
        <taxon>Martelella</taxon>
    </lineage>
</organism>
<dbReference type="SUPFAM" id="SSF56349">
    <property type="entry name" value="DNA breaking-rejoining enzymes"/>
    <property type="match status" value="1"/>
</dbReference>
<reference evidence="6 7" key="1">
    <citation type="submission" date="2019-05" db="EMBL/GenBank/DDBJ databases">
        <authorList>
            <person name="Lee S.D."/>
        </authorList>
    </citation>
    <scope>NUCLEOTIDE SEQUENCE [LARGE SCALE GENOMIC DNA]</scope>
    <source>
        <strain evidence="6 7">GH2-6</strain>
    </source>
</reference>
<proteinExistence type="predicted"/>
<dbReference type="InterPro" id="IPR002104">
    <property type="entry name" value="Integrase_catalytic"/>
</dbReference>
<dbReference type="GO" id="GO:0007059">
    <property type="term" value="P:chromosome segregation"/>
    <property type="evidence" value="ECO:0007669"/>
    <property type="project" value="UniProtKB-KW"/>
</dbReference>
<accession>A0A5C4JRS2</accession>
<evidence type="ECO:0000256" key="3">
    <source>
        <dbReference type="ARBA" id="ARBA00023125"/>
    </source>
</evidence>
<dbReference type="GO" id="GO:0015074">
    <property type="term" value="P:DNA integration"/>
    <property type="evidence" value="ECO:0007669"/>
    <property type="project" value="UniProtKB-KW"/>
</dbReference>
<reference evidence="6 7" key="2">
    <citation type="submission" date="2019-06" db="EMBL/GenBank/DDBJ databases">
        <title>Martelella lutilitoris sp. nov., isolated from a tidal mudflat.</title>
        <authorList>
            <person name="Kim Y.-J."/>
        </authorList>
    </citation>
    <scope>NUCLEOTIDE SEQUENCE [LARGE SCALE GENOMIC DNA]</scope>
    <source>
        <strain evidence="6 7">GH2-6</strain>
    </source>
</reference>
<dbReference type="Proteomes" id="UP000307874">
    <property type="component" value="Unassembled WGS sequence"/>
</dbReference>
<keyword evidence="2" id="KW-0229">DNA integration</keyword>
<feature type="domain" description="Tyr recombinase" evidence="5">
    <location>
        <begin position="173"/>
        <end position="349"/>
    </location>
</feature>
<dbReference type="OrthoDB" id="7873969at2"/>
<comment type="caution">
    <text evidence="6">The sequence shown here is derived from an EMBL/GenBank/DDBJ whole genome shotgun (WGS) entry which is preliminary data.</text>
</comment>
<keyword evidence="4" id="KW-0233">DNA recombination</keyword>
<dbReference type="PROSITE" id="PS51898">
    <property type="entry name" value="TYR_RECOMBINASE"/>
    <property type="match status" value="1"/>
</dbReference>
<evidence type="ECO:0000256" key="1">
    <source>
        <dbReference type="ARBA" id="ARBA00022829"/>
    </source>
</evidence>
<keyword evidence="3" id="KW-0238">DNA-binding</keyword>
<gene>
    <name evidence="6" type="ORF">FF124_10785</name>
</gene>
<keyword evidence="7" id="KW-1185">Reference proteome</keyword>
<dbReference type="InterPro" id="IPR010998">
    <property type="entry name" value="Integrase_recombinase_N"/>
</dbReference>
<dbReference type="InterPro" id="IPR050090">
    <property type="entry name" value="Tyrosine_recombinase_XerCD"/>
</dbReference>
<evidence type="ECO:0000313" key="6">
    <source>
        <dbReference type="EMBL" id="TNB48058.1"/>
    </source>
</evidence>
<dbReference type="Pfam" id="PF00589">
    <property type="entry name" value="Phage_integrase"/>
    <property type="match status" value="1"/>
</dbReference>
<sequence length="372" mass="43193">MMKTRLRYCVYDPDRRGNPRYYVRQVGKPKVRIKAAYKDDQGNITPEFMNEYWAALAVLNGMAEPKKESPREETFDWLVDQYFRSQRFQRLNEATRRDKRSVLLRFCETAGALPYKKFRKKDMEASQFKRRETPGAADKLVKVMRALYNWAIDEKLAVENPAARVGKINNKSEGFHTWTPEEVDRFRAFHPLGSKPRLAMEIMINVGARISDACRLGRQHETMINGRRWLKFTAEKNRDRFPVLIEVPMTSDLIKALERTETGDMAYLVTSFGKPFVKEGLGNKMREWCNQAGLKRCSAHGLRKAAAVIMAESEVSAPELCAAFGWRNLSTAQIYIREAEKRRLSRNAFERVERFRNRNVSLSKAKNSDETN</sequence>
<dbReference type="EMBL" id="VCLB01000005">
    <property type="protein sequence ID" value="TNB48058.1"/>
    <property type="molecule type" value="Genomic_DNA"/>
</dbReference>
<dbReference type="AlphaFoldDB" id="A0A5C4JRS2"/>
<evidence type="ECO:0000256" key="4">
    <source>
        <dbReference type="ARBA" id="ARBA00023172"/>
    </source>
</evidence>
<protein>
    <submittedName>
        <fullName evidence="6">Phage integrase family protein</fullName>
    </submittedName>
</protein>